<feature type="compositionally biased region" description="Low complexity" evidence="1">
    <location>
        <begin position="614"/>
        <end position="625"/>
    </location>
</feature>
<dbReference type="EMBL" id="ML121532">
    <property type="protein sequence ID" value="RPB27231.1"/>
    <property type="molecule type" value="Genomic_DNA"/>
</dbReference>
<dbReference type="GO" id="GO:0031934">
    <property type="term" value="C:mating-type region heterochromatin"/>
    <property type="evidence" value="ECO:0007669"/>
    <property type="project" value="TreeGrafter"/>
</dbReference>
<name>A0A3N4M2R0_9PEZI</name>
<evidence type="ECO:0000313" key="3">
    <source>
        <dbReference type="EMBL" id="RPB27231.1"/>
    </source>
</evidence>
<feature type="domain" description="Cryptic loci regulator 2 C-terminal" evidence="2">
    <location>
        <begin position="296"/>
        <end position="434"/>
    </location>
</feature>
<dbReference type="InParanoid" id="A0A3N4M2R0"/>
<evidence type="ECO:0000313" key="4">
    <source>
        <dbReference type="Proteomes" id="UP000267821"/>
    </source>
</evidence>
<proteinExistence type="predicted"/>
<feature type="compositionally biased region" description="Pro residues" evidence="1">
    <location>
        <begin position="114"/>
        <end position="125"/>
    </location>
</feature>
<feature type="region of interest" description="Disordered" evidence="1">
    <location>
        <begin position="547"/>
        <end position="643"/>
    </location>
</feature>
<feature type="region of interest" description="Disordered" evidence="1">
    <location>
        <begin position="21"/>
        <end position="136"/>
    </location>
</feature>
<evidence type="ECO:0000256" key="1">
    <source>
        <dbReference type="SAM" id="MobiDB-lite"/>
    </source>
</evidence>
<keyword evidence="4" id="KW-1185">Reference proteome</keyword>
<organism evidence="3 4">
    <name type="scientific">Terfezia boudieri ATCC MYA-4762</name>
    <dbReference type="NCBI Taxonomy" id="1051890"/>
    <lineage>
        <taxon>Eukaryota</taxon>
        <taxon>Fungi</taxon>
        <taxon>Dikarya</taxon>
        <taxon>Ascomycota</taxon>
        <taxon>Pezizomycotina</taxon>
        <taxon>Pezizomycetes</taxon>
        <taxon>Pezizales</taxon>
        <taxon>Pezizaceae</taxon>
        <taxon>Terfezia</taxon>
    </lineage>
</organism>
<accession>A0A3N4M2R0</accession>
<dbReference type="PANTHER" id="PTHR38046">
    <property type="entry name" value="CRYPTIC LOCI REGULATOR 2"/>
    <property type="match status" value="1"/>
</dbReference>
<dbReference type="Pfam" id="PF10383">
    <property type="entry name" value="Clr2"/>
    <property type="match status" value="1"/>
</dbReference>
<dbReference type="PANTHER" id="PTHR38046:SF1">
    <property type="entry name" value="CRYPTIC LOCI REGULATOR 2"/>
    <property type="match status" value="1"/>
</dbReference>
<gene>
    <name evidence="3" type="ORF">L211DRAFT_617897</name>
</gene>
<protein>
    <recommendedName>
        <fullName evidence="2">Cryptic loci regulator 2 C-terminal domain-containing protein</fullName>
    </recommendedName>
</protein>
<dbReference type="InterPro" id="IPR038986">
    <property type="entry name" value="Clr2"/>
</dbReference>
<dbReference type="GO" id="GO:0033553">
    <property type="term" value="C:rDNA heterochromatin"/>
    <property type="evidence" value="ECO:0007669"/>
    <property type="project" value="TreeGrafter"/>
</dbReference>
<evidence type="ECO:0000259" key="2">
    <source>
        <dbReference type="Pfam" id="PF10383"/>
    </source>
</evidence>
<feature type="compositionally biased region" description="Low complexity" evidence="1">
    <location>
        <begin position="42"/>
        <end position="57"/>
    </location>
</feature>
<reference evidence="3 4" key="1">
    <citation type="journal article" date="2018" name="Nat. Ecol. Evol.">
        <title>Pezizomycetes genomes reveal the molecular basis of ectomycorrhizal truffle lifestyle.</title>
        <authorList>
            <person name="Murat C."/>
            <person name="Payen T."/>
            <person name="Noel B."/>
            <person name="Kuo A."/>
            <person name="Morin E."/>
            <person name="Chen J."/>
            <person name="Kohler A."/>
            <person name="Krizsan K."/>
            <person name="Balestrini R."/>
            <person name="Da Silva C."/>
            <person name="Montanini B."/>
            <person name="Hainaut M."/>
            <person name="Levati E."/>
            <person name="Barry K.W."/>
            <person name="Belfiori B."/>
            <person name="Cichocki N."/>
            <person name="Clum A."/>
            <person name="Dockter R.B."/>
            <person name="Fauchery L."/>
            <person name="Guy J."/>
            <person name="Iotti M."/>
            <person name="Le Tacon F."/>
            <person name="Lindquist E.A."/>
            <person name="Lipzen A."/>
            <person name="Malagnac F."/>
            <person name="Mello A."/>
            <person name="Molinier V."/>
            <person name="Miyauchi S."/>
            <person name="Poulain J."/>
            <person name="Riccioni C."/>
            <person name="Rubini A."/>
            <person name="Sitrit Y."/>
            <person name="Splivallo R."/>
            <person name="Traeger S."/>
            <person name="Wang M."/>
            <person name="Zifcakova L."/>
            <person name="Wipf D."/>
            <person name="Zambonelli A."/>
            <person name="Paolocci F."/>
            <person name="Nowrousian M."/>
            <person name="Ottonello S."/>
            <person name="Baldrian P."/>
            <person name="Spatafora J.W."/>
            <person name="Henrissat B."/>
            <person name="Nagy L.G."/>
            <person name="Aury J.M."/>
            <person name="Wincker P."/>
            <person name="Grigoriev I.V."/>
            <person name="Bonfante P."/>
            <person name="Martin F.M."/>
        </authorList>
    </citation>
    <scope>NUCLEOTIDE SEQUENCE [LARGE SCALE GENOMIC DNA]</scope>
    <source>
        <strain evidence="3 4">ATCC MYA-4762</strain>
    </source>
</reference>
<dbReference type="OrthoDB" id="2421327at2759"/>
<dbReference type="Proteomes" id="UP000267821">
    <property type="component" value="Unassembled WGS sequence"/>
</dbReference>
<dbReference type="InterPro" id="IPR018839">
    <property type="entry name" value="Tscrpt-silencing_Clr2_C"/>
</dbReference>
<feature type="compositionally biased region" description="Low complexity" evidence="1">
    <location>
        <begin position="632"/>
        <end position="642"/>
    </location>
</feature>
<dbReference type="AlphaFoldDB" id="A0A3N4M2R0"/>
<feature type="compositionally biased region" description="Low complexity" evidence="1">
    <location>
        <begin position="547"/>
        <end position="572"/>
    </location>
</feature>
<dbReference type="GO" id="GO:0030466">
    <property type="term" value="P:silent mating-type cassette heterochromatin formation"/>
    <property type="evidence" value="ECO:0007669"/>
    <property type="project" value="TreeGrafter"/>
</dbReference>
<feature type="compositionally biased region" description="Low complexity" evidence="1">
    <location>
        <begin position="65"/>
        <end position="101"/>
    </location>
</feature>
<feature type="compositionally biased region" description="Low complexity" evidence="1">
    <location>
        <begin position="590"/>
        <end position="600"/>
    </location>
</feature>
<dbReference type="STRING" id="1051890.A0A3N4M2R0"/>
<dbReference type="GO" id="GO:0070824">
    <property type="term" value="C:SHREC complex"/>
    <property type="evidence" value="ECO:0007669"/>
    <property type="project" value="InterPro"/>
</dbReference>
<sequence length="673" mass="74017">MWLAIDKDHKKANCGCLICKGSGNLDRRPPTPPPEVISAAQPTRSPVAAPAAATGRASARRKAAAKAAAANTALAAASPATTAATTTKSKGKSAPKATPSAISTPTLEQSQAHQPPPQGAPPVPQPQQQLMRPVPTHPPFSAHLLYIAPSTSERMFDLQFSIDIYRRGECVWFQASPEDRSNWSLGTILSKEAAPLNPGTPAGYTIQILSSPLSKPSAHRHVTHDRIRPWLAWTAPQPQQPSLRLPGVRFETINWDKYRYSANVEVDASIVVAKEVEGTFCPLDQLPVSGPNNERYYTGLWFGAEKIWVGEGVRLKPRFSQPPPLPPRGESNQVLILRDEVLVVTCIFERLGQTTPGHTNIFLQGDIYLLQPARILPNNPAMMSPPYQYLPDRMRKDAINRNNVSAGLGLYSTWELVFAGVTVPMEDVKGRWYESSVLMKDLVSGGEAAYIEALKTGGVSDLGNLLNQMGGMEGFGVGGGGGWERVGRREDAFRGGVPKGMLAHVDGWMSGQQGEEMGQQHMLQQQSQNQQVLQQQRLQNMQQLQQQQQFMLQQQRQHPTHTPQPQQQPNPNAFNSMLNLDGADDHIVVQSHSQQSQQQQFHHRHQQQQALPIHQSPHSSQQHQQQGGGGAQEQEQGGMEFQNLEDFYLDRLHDDVSAFIDDAGGDSGDFFSL</sequence>